<accession>A0AAN8N924</accession>
<dbReference type="Proteomes" id="UP001356427">
    <property type="component" value="Unassembled WGS sequence"/>
</dbReference>
<evidence type="ECO:0000313" key="3">
    <source>
        <dbReference type="Proteomes" id="UP001356427"/>
    </source>
</evidence>
<evidence type="ECO:0000313" key="2">
    <source>
        <dbReference type="EMBL" id="KAK6322696.1"/>
    </source>
</evidence>
<sequence length="124" mass="14270">MRVLKDKILQRTKVFNLPALFDLLTLRLEAYYEARVTDVALGRWEMFQHSRFLAQENIVNPSDIEQVGEKQYRVKGTTPGQTYTVDMHLSSRAHRSSMQAPGCCSPDIQMPFQQLPPDNTRDEG</sequence>
<organism evidence="2 3">
    <name type="scientific">Coregonus suidteri</name>
    <dbReference type="NCBI Taxonomy" id="861788"/>
    <lineage>
        <taxon>Eukaryota</taxon>
        <taxon>Metazoa</taxon>
        <taxon>Chordata</taxon>
        <taxon>Craniata</taxon>
        <taxon>Vertebrata</taxon>
        <taxon>Euteleostomi</taxon>
        <taxon>Actinopterygii</taxon>
        <taxon>Neopterygii</taxon>
        <taxon>Teleostei</taxon>
        <taxon>Protacanthopterygii</taxon>
        <taxon>Salmoniformes</taxon>
        <taxon>Salmonidae</taxon>
        <taxon>Coregoninae</taxon>
        <taxon>Coregonus</taxon>
    </lineage>
</organism>
<dbReference type="AlphaFoldDB" id="A0AAN8N924"/>
<name>A0AAN8N924_9TELE</name>
<comment type="caution">
    <text evidence="2">The sequence shown here is derived from an EMBL/GenBank/DDBJ whole genome shotgun (WGS) entry which is preliminary data.</text>
</comment>
<proteinExistence type="predicted"/>
<dbReference type="PANTHER" id="PTHR35385:SF2">
    <property type="entry name" value="PROTEIN B, PUTATIVE-RELATED"/>
    <property type="match status" value="1"/>
</dbReference>
<feature type="region of interest" description="Disordered" evidence="1">
    <location>
        <begin position="95"/>
        <end position="124"/>
    </location>
</feature>
<evidence type="ECO:0000256" key="1">
    <source>
        <dbReference type="SAM" id="MobiDB-lite"/>
    </source>
</evidence>
<dbReference type="PANTHER" id="PTHR35385">
    <property type="entry name" value="PROTEIN B, PUTATIVE-RELATED-RELATED"/>
    <property type="match status" value="1"/>
</dbReference>
<reference evidence="2 3" key="1">
    <citation type="submission" date="2021-04" db="EMBL/GenBank/DDBJ databases">
        <authorList>
            <person name="De Guttry C."/>
            <person name="Zahm M."/>
            <person name="Klopp C."/>
            <person name="Cabau C."/>
            <person name="Louis A."/>
            <person name="Berthelot C."/>
            <person name="Parey E."/>
            <person name="Roest Crollius H."/>
            <person name="Montfort J."/>
            <person name="Robinson-Rechavi M."/>
            <person name="Bucao C."/>
            <person name="Bouchez O."/>
            <person name="Gislard M."/>
            <person name="Lluch J."/>
            <person name="Milhes M."/>
            <person name="Lampietro C."/>
            <person name="Lopez Roques C."/>
            <person name="Donnadieu C."/>
            <person name="Braasch I."/>
            <person name="Desvignes T."/>
            <person name="Postlethwait J."/>
            <person name="Bobe J."/>
            <person name="Wedekind C."/>
            <person name="Guiguen Y."/>
        </authorList>
    </citation>
    <scope>NUCLEOTIDE SEQUENCE [LARGE SCALE GENOMIC DNA]</scope>
    <source>
        <strain evidence="2">Cs_M1</strain>
        <tissue evidence="2">Blood</tissue>
    </source>
</reference>
<dbReference type="EMBL" id="JAGTTL010000005">
    <property type="protein sequence ID" value="KAK6322696.1"/>
    <property type="molecule type" value="Genomic_DNA"/>
</dbReference>
<keyword evidence="3" id="KW-1185">Reference proteome</keyword>
<gene>
    <name evidence="2" type="ORF">J4Q44_G00074880</name>
</gene>
<protein>
    <submittedName>
        <fullName evidence="2">Uncharacterized protein</fullName>
    </submittedName>
</protein>